<evidence type="ECO:0008006" key="3">
    <source>
        <dbReference type="Google" id="ProtNLM"/>
    </source>
</evidence>
<proteinExistence type="predicted"/>
<sequence length="66" mass="7322">MEYGIPVTVELPQEVYEEAARIARYRGETVSELVTAAVRAVVAAERAEYAYPDWPLGPAPGWENRG</sequence>
<keyword evidence="2" id="KW-1185">Reference proteome</keyword>
<reference evidence="1 2" key="1">
    <citation type="submission" date="2023-07" db="EMBL/GenBank/DDBJ databases">
        <title>The novel representative of Negativicutes class, Anaeroselena agilis gen. nov. sp. nov.</title>
        <authorList>
            <person name="Prokofeva M.I."/>
            <person name="Elcheninov A.G."/>
            <person name="Klyukina A."/>
            <person name="Kublanov I.V."/>
            <person name="Frolov E.N."/>
            <person name="Podosokorskaya O.A."/>
        </authorList>
    </citation>
    <scope>NUCLEOTIDE SEQUENCE [LARGE SCALE GENOMIC DNA]</scope>
    <source>
        <strain evidence="1 2">4137-cl</strain>
    </source>
</reference>
<name>A0ABU3P3X9_9FIRM</name>
<dbReference type="RefSeq" id="WP_413781672.1">
    <property type="nucleotide sequence ID" value="NZ_JAUOZS010000001.1"/>
</dbReference>
<dbReference type="EMBL" id="JAUOZS010000001">
    <property type="protein sequence ID" value="MDT8903213.1"/>
    <property type="molecule type" value="Genomic_DNA"/>
</dbReference>
<gene>
    <name evidence="1" type="ORF">Q4T40_18410</name>
</gene>
<evidence type="ECO:0000313" key="2">
    <source>
        <dbReference type="Proteomes" id="UP001254848"/>
    </source>
</evidence>
<evidence type="ECO:0000313" key="1">
    <source>
        <dbReference type="EMBL" id="MDT8903213.1"/>
    </source>
</evidence>
<comment type="caution">
    <text evidence="1">The sequence shown here is derived from an EMBL/GenBank/DDBJ whole genome shotgun (WGS) entry which is preliminary data.</text>
</comment>
<dbReference type="Proteomes" id="UP001254848">
    <property type="component" value="Unassembled WGS sequence"/>
</dbReference>
<protein>
    <recommendedName>
        <fullName evidence="3">Ribbon-helix-helix protein CopG domain-containing protein</fullName>
    </recommendedName>
</protein>
<organism evidence="1 2">
    <name type="scientific">Anaeroselena agilis</name>
    <dbReference type="NCBI Taxonomy" id="3063788"/>
    <lineage>
        <taxon>Bacteria</taxon>
        <taxon>Bacillati</taxon>
        <taxon>Bacillota</taxon>
        <taxon>Negativicutes</taxon>
        <taxon>Acetonemataceae</taxon>
        <taxon>Anaeroselena</taxon>
    </lineage>
</organism>
<accession>A0ABU3P3X9</accession>